<keyword evidence="2 8" id="KW-0808">Transferase</keyword>
<dbReference type="CDD" id="cd00609">
    <property type="entry name" value="AAT_like"/>
    <property type="match status" value="1"/>
</dbReference>
<dbReference type="InterPro" id="IPR015422">
    <property type="entry name" value="PyrdxlP-dep_Trfase_small"/>
</dbReference>
<dbReference type="EMBL" id="JADAKE010000015">
    <property type="protein sequence ID" value="MBF8807904.1"/>
    <property type="molecule type" value="Genomic_DNA"/>
</dbReference>
<proteinExistence type="inferred from homology"/>
<dbReference type="GO" id="GO:0030170">
    <property type="term" value="F:pyridoxal phosphate binding"/>
    <property type="evidence" value="ECO:0007669"/>
    <property type="project" value="InterPro"/>
</dbReference>
<dbReference type="InterPro" id="IPR036388">
    <property type="entry name" value="WH-like_DNA-bd_sf"/>
</dbReference>
<keyword evidence="5" id="KW-0238">DNA-binding</keyword>
<dbReference type="Gene3D" id="3.40.640.10">
    <property type="entry name" value="Type I PLP-dependent aspartate aminotransferase-like (Major domain)"/>
    <property type="match status" value="1"/>
</dbReference>
<dbReference type="Gene3D" id="3.90.1150.10">
    <property type="entry name" value="Aspartate Aminotransferase, domain 1"/>
    <property type="match status" value="1"/>
</dbReference>
<dbReference type="CDD" id="cd07377">
    <property type="entry name" value="WHTH_GntR"/>
    <property type="match status" value="1"/>
</dbReference>
<evidence type="ECO:0000256" key="6">
    <source>
        <dbReference type="ARBA" id="ARBA00023163"/>
    </source>
</evidence>
<dbReference type="InterPro" id="IPR000524">
    <property type="entry name" value="Tscrpt_reg_HTH_GntR"/>
</dbReference>
<dbReference type="GO" id="GO:0003677">
    <property type="term" value="F:DNA binding"/>
    <property type="evidence" value="ECO:0007669"/>
    <property type="project" value="UniProtKB-KW"/>
</dbReference>
<feature type="domain" description="HTH gntR-type" evidence="7">
    <location>
        <begin position="10"/>
        <end position="78"/>
    </location>
</feature>
<organism evidence="8 9">
    <name type="scientific">Enterococcus lacertideformus</name>
    <dbReference type="NCBI Taxonomy" id="2771493"/>
    <lineage>
        <taxon>Bacteria</taxon>
        <taxon>Bacillati</taxon>
        <taxon>Bacillota</taxon>
        <taxon>Bacilli</taxon>
        <taxon>Lactobacillales</taxon>
        <taxon>Enterococcaceae</taxon>
        <taxon>Enterococcus</taxon>
    </lineage>
</organism>
<keyword evidence="2 8" id="KW-0032">Aminotransferase</keyword>
<dbReference type="Pfam" id="PF00155">
    <property type="entry name" value="Aminotran_1_2"/>
    <property type="match status" value="1"/>
</dbReference>
<evidence type="ECO:0000259" key="7">
    <source>
        <dbReference type="PROSITE" id="PS50949"/>
    </source>
</evidence>
<reference evidence="8" key="1">
    <citation type="submission" date="2020-09" db="EMBL/GenBank/DDBJ databases">
        <title>Genomic insights into the novelty and pathogenicity of a unique biofilm-forming Enterococcus sp. bacteria (Enterococcus lacertideformus) identified in reptiles.</title>
        <authorList>
            <person name="Agius J.E."/>
            <person name="Phalen D.N."/>
            <person name="Rose K."/>
            <person name="Eden J.-S."/>
        </authorList>
    </citation>
    <scope>NUCLEOTIDE SEQUENCE</scope>
    <source>
        <strain evidence="8">PHRS 0518</strain>
    </source>
</reference>
<dbReference type="PANTHER" id="PTHR46577">
    <property type="entry name" value="HTH-TYPE TRANSCRIPTIONAL REGULATORY PROTEIN GABR"/>
    <property type="match status" value="1"/>
</dbReference>
<dbReference type="PRINTS" id="PR00035">
    <property type="entry name" value="HTHGNTR"/>
</dbReference>
<dbReference type="Proteomes" id="UP000637757">
    <property type="component" value="Unassembled WGS sequence"/>
</dbReference>
<dbReference type="InterPro" id="IPR015424">
    <property type="entry name" value="PyrdxlP-dep_Trfase"/>
</dbReference>
<name>A0A931AY58_9ENTE</name>
<dbReference type="SUPFAM" id="SSF46785">
    <property type="entry name" value="Winged helix' DNA-binding domain"/>
    <property type="match status" value="1"/>
</dbReference>
<dbReference type="InterPro" id="IPR036390">
    <property type="entry name" value="WH_DNA-bd_sf"/>
</dbReference>
<accession>A0A931AY58</accession>
<evidence type="ECO:0000313" key="8">
    <source>
        <dbReference type="EMBL" id="MBF8807904.1"/>
    </source>
</evidence>
<dbReference type="Gene3D" id="1.10.10.10">
    <property type="entry name" value="Winged helix-like DNA-binding domain superfamily/Winged helix DNA-binding domain"/>
    <property type="match status" value="1"/>
</dbReference>
<evidence type="ECO:0000256" key="3">
    <source>
        <dbReference type="ARBA" id="ARBA00022898"/>
    </source>
</evidence>
<dbReference type="InterPro" id="IPR015421">
    <property type="entry name" value="PyrdxlP-dep_Trfase_major"/>
</dbReference>
<keyword evidence="4" id="KW-0805">Transcription regulation</keyword>
<evidence type="ECO:0000313" key="9">
    <source>
        <dbReference type="Proteomes" id="UP000637757"/>
    </source>
</evidence>
<dbReference type="GO" id="GO:0008483">
    <property type="term" value="F:transaminase activity"/>
    <property type="evidence" value="ECO:0007669"/>
    <property type="project" value="UniProtKB-KW"/>
</dbReference>
<gene>
    <name evidence="8" type="ORF">IC227_05575</name>
</gene>
<keyword evidence="3" id="KW-0663">Pyridoxal phosphate</keyword>
<evidence type="ECO:0000256" key="2">
    <source>
        <dbReference type="ARBA" id="ARBA00022576"/>
    </source>
</evidence>
<dbReference type="PANTHER" id="PTHR46577:SF2">
    <property type="entry name" value="TRANSCRIPTIONAL REGULATORY PROTEIN"/>
    <property type="match status" value="1"/>
</dbReference>
<dbReference type="Pfam" id="PF00392">
    <property type="entry name" value="GntR"/>
    <property type="match status" value="1"/>
</dbReference>
<protein>
    <submittedName>
        <fullName evidence="8">PLP-dependent aminotransferase family protein</fullName>
    </submittedName>
</protein>
<dbReference type="GO" id="GO:0003700">
    <property type="term" value="F:DNA-binding transcription factor activity"/>
    <property type="evidence" value="ECO:0007669"/>
    <property type="project" value="InterPro"/>
</dbReference>
<dbReference type="InterPro" id="IPR004839">
    <property type="entry name" value="Aminotransferase_I/II_large"/>
</dbReference>
<keyword evidence="9" id="KW-1185">Reference proteome</keyword>
<comment type="caution">
    <text evidence="8">The sequence shown here is derived from an EMBL/GenBank/DDBJ whole genome shotgun (WGS) entry which is preliminary data.</text>
</comment>
<dbReference type="AlphaFoldDB" id="A0A931AY58"/>
<dbReference type="PROSITE" id="PS50949">
    <property type="entry name" value="HTH_GNTR"/>
    <property type="match status" value="1"/>
</dbReference>
<sequence length="475" mass="54974">MWEIVDKKHGTIYRQIMEQIMSNIEKGKLIPGDPLPSERKLAQAFQVNRTTVVHALDELRDLGVLVSRRGSGRYINQTQWGRFLAPRVNWRDLFSQRYEQADDGYENRMIEEKKQTGFLDLFSSEMQKELLPNILFPAYSMEAVLEEEQQMTYLGYRPLVKEIKEYLVEKFYFDFSTTDLLITSGGQQAIFLILQTILSNGDAIAVETPSFFYRMSLFKAAGIRLFGVPMYHEGIDLEKLELSIQKNKFKAVLVNPNFQNPTGKVMSQKRRKELVTLCQKYQLQIIEDDVFSDLSFHTIDRRRLTSIHSIDPENVLYIGSLSRVLGRTTKVGWIVGLRSFIAKLANAQEVMEFSMSIFTQMAARSVFEESYDTKIEVVRKELYQKSRLLIKWAKGQSFFKLSAIDGGYYAWITWEGRKLTKVIAEELIHSGLGIAPSFLFGEDIRGLRINFSRLNENQLLFFKSKMAELAQRLAE</sequence>
<evidence type="ECO:0000256" key="1">
    <source>
        <dbReference type="ARBA" id="ARBA00005384"/>
    </source>
</evidence>
<dbReference type="SUPFAM" id="SSF53383">
    <property type="entry name" value="PLP-dependent transferases"/>
    <property type="match status" value="1"/>
</dbReference>
<evidence type="ECO:0000256" key="4">
    <source>
        <dbReference type="ARBA" id="ARBA00023015"/>
    </source>
</evidence>
<dbReference type="SMART" id="SM00345">
    <property type="entry name" value="HTH_GNTR"/>
    <property type="match status" value="1"/>
</dbReference>
<comment type="similarity">
    <text evidence="1">In the C-terminal section; belongs to the class-I pyridoxal-phosphate-dependent aminotransferase family.</text>
</comment>
<evidence type="ECO:0000256" key="5">
    <source>
        <dbReference type="ARBA" id="ARBA00023125"/>
    </source>
</evidence>
<dbReference type="InterPro" id="IPR051446">
    <property type="entry name" value="HTH_trans_reg/aminotransferase"/>
</dbReference>
<keyword evidence="6" id="KW-0804">Transcription</keyword>